<evidence type="ECO:0000313" key="2">
    <source>
        <dbReference type="EMBL" id="GBN18781.1"/>
    </source>
</evidence>
<sequence length="137" mass="16131">MILIGLVFFFNGSTWVPYESENEWLTNNYLPELWLMELESFDWQMAPKLTPKEYAFLMMLNFASKCPVFLQNINHVQMSFCIILESGVRSYVCDDCVQLSPAEIVENRISEHRIFQSWEAETFFRNSYNSCAKRALS</sequence>
<dbReference type="EMBL" id="BGPR01006413">
    <property type="protein sequence ID" value="GBN18781.1"/>
    <property type="molecule type" value="Genomic_DNA"/>
</dbReference>
<keyword evidence="3" id="KW-1185">Reference proteome</keyword>
<gene>
    <name evidence="2" type="ORF">AVEN_39708_1</name>
</gene>
<keyword evidence="1" id="KW-0732">Signal</keyword>
<evidence type="ECO:0000256" key="1">
    <source>
        <dbReference type="SAM" id="SignalP"/>
    </source>
</evidence>
<protein>
    <submittedName>
        <fullName evidence="2">Uncharacterized protein</fullName>
    </submittedName>
</protein>
<organism evidence="2 3">
    <name type="scientific">Araneus ventricosus</name>
    <name type="common">Orbweaver spider</name>
    <name type="synonym">Epeira ventricosa</name>
    <dbReference type="NCBI Taxonomy" id="182803"/>
    <lineage>
        <taxon>Eukaryota</taxon>
        <taxon>Metazoa</taxon>
        <taxon>Ecdysozoa</taxon>
        <taxon>Arthropoda</taxon>
        <taxon>Chelicerata</taxon>
        <taxon>Arachnida</taxon>
        <taxon>Araneae</taxon>
        <taxon>Araneomorphae</taxon>
        <taxon>Entelegynae</taxon>
        <taxon>Araneoidea</taxon>
        <taxon>Araneidae</taxon>
        <taxon>Araneus</taxon>
    </lineage>
</organism>
<feature type="signal peptide" evidence="1">
    <location>
        <begin position="1"/>
        <end position="15"/>
    </location>
</feature>
<name>A0A4Y2LVD0_ARAVE</name>
<evidence type="ECO:0000313" key="3">
    <source>
        <dbReference type="Proteomes" id="UP000499080"/>
    </source>
</evidence>
<accession>A0A4Y2LVD0</accession>
<dbReference type="Proteomes" id="UP000499080">
    <property type="component" value="Unassembled WGS sequence"/>
</dbReference>
<feature type="chain" id="PRO_5021494911" evidence="1">
    <location>
        <begin position="16"/>
        <end position="137"/>
    </location>
</feature>
<proteinExistence type="predicted"/>
<comment type="caution">
    <text evidence="2">The sequence shown here is derived from an EMBL/GenBank/DDBJ whole genome shotgun (WGS) entry which is preliminary data.</text>
</comment>
<dbReference type="AlphaFoldDB" id="A0A4Y2LVD0"/>
<reference evidence="2 3" key="1">
    <citation type="journal article" date="2019" name="Sci. Rep.">
        <title>Orb-weaving spider Araneus ventricosus genome elucidates the spidroin gene catalogue.</title>
        <authorList>
            <person name="Kono N."/>
            <person name="Nakamura H."/>
            <person name="Ohtoshi R."/>
            <person name="Moran D.A.P."/>
            <person name="Shinohara A."/>
            <person name="Yoshida Y."/>
            <person name="Fujiwara M."/>
            <person name="Mori M."/>
            <person name="Tomita M."/>
            <person name="Arakawa K."/>
        </authorList>
    </citation>
    <scope>NUCLEOTIDE SEQUENCE [LARGE SCALE GENOMIC DNA]</scope>
</reference>